<proteinExistence type="predicted"/>
<evidence type="ECO:0000313" key="2">
    <source>
        <dbReference type="EMBL" id="GAA1541627.1"/>
    </source>
</evidence>
<accession>A0ABN2BJN7</accession>
<evidence type="ECO:0000313" key="3">
    <source>
        <dbReference type="Proteomes" id="UP001500842"/>
    </source>
</evidence>
<sequence>MRASQGGVATADRASFERCQRGEVRARGATYGADFKFGTLALMGGDDRAQLPDGGGGAGAVGAVDAEQ</sequence>
<dbReference type="EMBL" id="BAAAOR010000039">
    <property type="protein sequence ID" value="GAA1541627.1"/>
    <property type="molecule type" value="Genomic_DNA"/>
</dbReference>
<dbReference type="Proteomes" id="UP001500842">
    <property type="component" value="Unassembled WGS sequence"/>
</dbReference>
<protein>
    <submittedName>
        <fullName evidence="2">Uncharacterized protein</fullName>
    </submittedName>
</protein>
<name>A0ABN2BJN7_9ACTN</name>
<evidence type="ECO:0000256" key="1">
    <source>
        <dbReference type="SAM" id="MobiDB-lite"/>
    </source>
</evidence>
<reference evidence="2 3" key="1">
    <citation type="journal article" date="2019" name="Int. J. Syst. Evol. Microbiol.">
        <title>The Global Catalogue of Microorganisms (GCM) 10K type strain sequencing project: providing services to taxonomists for standard genome sequencing and annotation.</title>
        <authorList>
            <consortium name="The Broad Institute Genomics Platform"/>
            <consortium name="The Broad Institute Genome Sequencing Center for Infectious Disease"/>
            <person name="Wu L."/>
            <person name="Ma J."/>
        </authorList>
    </citation>
    <scope>NUCLEOTIDE SEQUENCE [LARGE SCALE GENOMIC DNA]</scope>
    <source>
        <strain evidence="2 3">JCM 14942</strain>
    </source>
</reference>
<comment type="caution">
    <text evidence="2">The sequence shown here is derived from an EMBL/GenBank/DDBJ whole genome shotgun (WGS) entry which is preliminary data.</text>
</comment>
<feature type="region of interest" description="Disordered" evidence="1">
    <location>
        <begin position="48"/>
        <end position="68"/>
    </location>
</feature>
<keyword evidence="3" id="KW-1185">Reference proteome</keyword>
<gene>
    <name evidence="2" type="ORF">GCM10009788_50360</name>
</gene>
<organism evidence="2 3">
    <name type="scientific">Nocardioides humi</name>
    <dbReference type="NCBI Taxonomy" id="449461"/>
    <lineage>
        <taxon>Bacteria</taxon>
        <taxon>Bacillati</taxon>
        <taxon>Actinomycetota</taxon>
        <taxon>Actinomycetes</taxon>
        <taxon>Propionibacteriales</taxon>
        <taxon>Nocardioidaceae</taxon>
        <taxon>Nocardioides</taxon>
    </lineage>
</organism>